<dbReference type="EMBL" id="LR796640">
    <property type="protein sequence ID" value="CAB4156153.1"/>
    <property type="molecule type" value="Genomic_DNA"/>
</dbReference>
<gene>
    <name evidence="1" type="ORF">UFOVP665_45</name>
</gene>
<sequence length="253" mass="25745">MPTFIHGKSTGVLLNQFDLSTYFNSVDTASTIDTAEITSFGASAKSYLPGLNDATLSLSGLYSQDATVGSDVVLSTILGSATTPIITVAMETGAIGRRAIVAKAHETSYSISNPVADVSSVSVDFNASTDGTSNVTYGMRSGVMLTAGSSIAFGALATGLTAVDNTASSASGGFANLHVTANTLTGPTTSIKVQHSPDNTTWADLITFTALVASTTTSQQSAVSGTVNRYLRAIGTAGPTGGAVTYHLSFARF</sequence>
<proteinExistence type="predicted"/>
<name>A0A6J5NBB1_9CAUD</name>
<accession>A0A6J5NBB1</accession>
<protein>
    <submittedName>
        <fullName evidence="1">Uncharacterized protein</fullName>
    </submittedName>
</protein>
<organism evidence="1">
    <name type="scientific">uncultured Caudovirales phage</name>
    <dbReference type="NCBI Taxonomy" id="2100421"/>
    <lineage>
        <taxon>Viruses</taxon>
        <taxon>Duplodnaviria</taxon>
        <taxon>Heunggongvirae</taxon>
        <taxon>Uroviricota</taxon>
        <taxon>Caudoviricetes</taxon>
        <taxon>Peduoviridae</taxon>
        <taxon>Maltschvirus</taxon>
        <taxon>Maltschvirus maltsch</taxon>
    </lineage>
</organism>
<evidence type="ECO:0000313" key="1">
    <source>
        <dbReference type="EMBL" id="CAB4156153.1"/>
    </source>
</evidence>
<reference evidence="1" key="1">
    <citation type="submission" date="2020-04" db="EMBL/GenBank/DDBJ databases">
        <authorList>
            <person name="Chiriac C."/>
            <person name="Salcher M."/>
            <person name="Ghai R."/>
            <person name="Kavagutti S V."/>
        </authorList>
    </citation>
    <scope>NUCLEOTIDE SEQUENCE</scope>
</reference>